<proteinExistence type="predicted"/>
<dbReference type="RefSeq" id="WP_269124334.1">
    <property type="nucleotide sequence ID" value="NZ_JAPUBN010000013.1"/>
</dbReference>
<evidence type="ECO:0000313" key="1">
    <source>
        <dbReference type="EMBL" id="MCZ2721502.1"/>
    </source>
</evidence>
<dbReference type="EMBL" id="JAPUBN010000013">
    <property type="protein sequence ID" value="MCZ2721502.1"/>
    <property type="molecule type" value="Genomic_DNA"/>
</dbReference>
<gene>
    <name evidence="1" type="ORF">O1D97_07505</name>
</gene>
<evidence type="ECO:0000313" key="2">
    <source>
        <dbReference type="Proteomes" id="UP001149719"/>
    </source>
</evidence>
<keyword evidence="2" id="KW-1185">Reference proteome</keyword>
<name>A0ABT4JTZ9_9GAMM</name>
<dbReference type="Proteomes" id="UP001149719">
    <property type="component" value="Unassembled WGS sequence"/>
</dbReference>
<dbReference type="InterPro" id="IPR010835">
    <property type="entry name" value="DUF1439"/>
</dbReference>
<sequence>MKKIYCSLMIILSVLLSGCNSYRLSEAKLNEEIVQRIKDEPKQSIIVSMGEQTVTLDMVVIGAVVDLMAKEGGVAQIRLSTDMTGTLNMFGKDISVQTDLMPYIQAGVRIEEGKIYLVNPKVLEITVNGSSFNDQLLRSALGPLHDDFEVALSGYFSENPVYIMNHSALEESAALVVKKITINEDEIVMSMF</sequence>
<accession>A0ABT4JTZ9</accession>
<reference evidence="1" key="1">
    <citation type="submission" date="2022-12" db="EMBL/GenBank/DDBJ databases">
        <title>Marinomonas 15G1-11 sp. nov, isolated from marine algae.</title>
        <authorList>
            <person name="Butt M."/>
            <person name="Choi D.G."/>
            <person name="Kim J.M."/>
            <person name="Lee J.K."/>
            <person name="Baek J.H."/>
            <person name="Jeon C.O."/>
        </authorList>
    </citation>
    <scope>NUCLEOTIDE SEQUENCE</scope>
    <source>
        <strain evidence="1">15G1-11</strain>
    </source>
</reference>
<dbReference type="PROSITE" id="PS51257">
    <property type="entry name" value="PROKAR_LIPOPROTEIN"/>
    <property type="match status" value="1"/>
</dbReference>
<organism evidence="1 2">
    <name type="scientific">Marinomonas phaeophyticola</name>
    <dbReference type="NCBI Taxonomy" id="3004091"/>
    <lineage>
        <taxon>Bacteria</taxon>
        <taxon>Pseudomonadati</taxon>
        <taxon>Pseudomonadota</taxon>
        <taxon>Gammaproteobacteria</taxon>
        <taxon>Oceanospirillales</taxon>
        <taxon>Oceanospirillaceae</taxon>
        <taxon>Marinomonas</taxon>
    </lineage>
</organism>
<protein>
    <submittedName>
        <fullName evidence="1">DUF1439 domain-containing protein</fullName>
    </submittedName>
</protein>
<dbReference type="Gene3D" id="3.15.10.40">
    <property type="entry name" value="Uncharacterised protein PF07273, DUF1439"/>
    <property type="match status" value="1"/>
</dbReference>
<dbReference type="Pfam" id="PF07273">
    <property type="entry name" value="DUF1439"/>
    <property type="match status" value="1"/>
</dbReference>
<comment type="caution">
    <text evidence="1">The sequence shown here is derived from an EMBL/GenBank/DDBJ whole genome shotgun (WGS) entry which is preliminary data.</text>
</comment>